<keyword evidence="2" id="KW-1003">Cell membrane</keyword>
<feature type="signal peptide" evidence="12">
    <location>
        <begin position="1"/>
        <end position="22"/>
    </location>
</feature>
<gene>
    <name evidence="15" type="ORF">Q7C36_001930</name>
</gene>
<feature type="domain" description="SWIM-type" evidence="14">
    <location>
        <begin position="83"/>
        <end position="117"/>
    </location>
</feature>
<keyword evidence="3" id="KW-0812">Transmembrane</keyword>
<evidence type="ECO:0000256" key="1">
    <source>
        <dbReference type="ARBA" id="ARBA00004251"/>
    </source>
</evidence>
<dbReference type="SMART" id="SM00408">
    <property type="entry name" value="IGc2"/>
    <property type="match status" value="1"/>
</dbReference>
<evidence type="ECO:0000259" key="13">
    <source>
        <dbReference type="PROSITE" id="PS50835"/>
    </source>
</evidence>
<evidence type="ECO:0000313" key="15">
    <source>
        <dbReference type="EMBL" id="KAK2865874.1"/>
    </source>
</evidence>
<dbReference type="Proteomes" id="UP001187315">
    <property type="component" value="Unassembled WGS sequence"/>
</dbReference>
<name>A0AA88NXC0_TACVA</name>
<dbReference type="AlphaFoldDB" id="A0AA88NXC0"/>
<dbReference type="GO" id="GO:0042130">
    <property type="term" value="P:negative regulation of T cell proliferation"/>
    <property type="evidence" value="ECO:0007669"/>
    <property type="project" value="TreeGrafter"/>
</dbReference>
<keyword evidence="11" id="KW-0479">Metal-binding</keyword>
<keyword evidence="7" id="KW-1015">Disulfide bond</keyword>
<evidence type="ECO:0000256" key="5">
    <source>
        <dbReference type="ARBA" id="ARBA00022989"/>
    </source>
</evidence>
<evidence type="ECO:0008006" key="17">
    <source>
        <dbReference type="Google" id="ProtNLM"/>
    </source>
</evidence>
<evidence type="ECO:0000256" key="11">
    <source>
        <dbReference type="PROSITE-ProRule" id="PRU00325"/>
    </source>
</evidence>
<accession>A0AA88NXC0</accession>
<keyword evidence="8" id="KW-0675">Receptor</keyword>
<dbReference type="PROSITE" id="PS50835">
    <property type="entry name" value="IG_LIKE"/>
    <property type="match status" value="1"/>
</dbReference>
<dbReference type="PANTHER" id="PTHR25466">
    <property type="entry name" value="T-LYMPHOCYTE ACTIVATION ANTIGEN"/>
    <property type="match status" value="1"/>
</dbReference>
<dbReference type="InterPro" id="IPR013783">
    <property type="entry name" value="Ig-like_fold"/>
</dbReference>
<keyword evidence="16" id="KW-1185">Reference proteome</keyword>
<comment type="subcellular location">
    <subcellularLocation>
        <location evidence="1">Cell membrane</location>
        <topology evidence="1">Single-pass type I membrane protein</topology>
    </subcellularLocation>
</comment>
<dbReference type="GO" id="GO:0009897">
    <property type="term" value="C:external side of plasma membrane"/>
    <property type="evidence" value="ECO:0007669"/>
    <property type="project" value="TreeGrafter"/>
</dbReference>
<evidence type="ECO:0000256" key="4">
    <source>
        <dbReference type="ARBA" id="ARBA00022729"/>
    </source>
</evidence>
<dbReference type="InterPro" id="IPR003598">
    <property type="entry name" value="Ig_sub2"/>
</dbReference>
<keyword evidence="11" id="KW-0863">Zinc-finger</keyword>
<dbReference type="InterPro" id="IPR007110">
    <property type="entry name" value="Ig-like_dom"/>
</dbReference>
<dbReference type="GO" id="GO:0042102">
    <property type="term" value="P:positive regulation of T cell proliferation"/>
    <property type="evidence" value="ECO:0007669"/>
    <property type="project" value="TreeGrafter"/>
</dbReference>
<evidence type="ECO:0000256" key="2">
    <source>
        <dbReference type="ARBA" id="ARBA00022475"/>
    </source>
</evidence>
<evidence type="ECO:0000256" key="10">
    <source>
        <dbReference type="ARBA" id="ARBA00023319"/>
    </source>
</evidence>
<sequence length="228" mass="25919">MNRMFLVYLLLGLLGSLSVTSGLSVMIEHTVNIPCNRRCSTVEWYWKKIQVYNFTEGNLRVAPEFEGRIKFSEVNVREGNVSLTVTSVEYNDRGWYVCSCDGQKDCDHYLDVLVPTQLTAAIGDKTMVSCYAETDKLTSESNVNVRWEKDDKLVVKLEHGEMEFGPGFEERFSVSREDYKRGNLSLTIDDVKSSDAGLYKCSALNGKNKTPEIVTLIVTGWYILFNFL</sequence>
<dbReference type="Pfam" id="PF07686">
    <property type="entry name" value="V-set"/>
    <property type="match status" value="2"/>
</dbReference>
<dbReference type="InterPro" id="IPR003599">
    <property type="entry name" value="Ig_sub"/>
</dbReference>
<feature type="chain" id="PRO_5041684618" description="Ig-like domain-containing protein" evidence="12">
    <location>
        <begin position="23"/>
        <end position="228"/>
    </location>
</feature>
<evidence type="ECO:0000259" key="14">
    <source>
        <dbReference type="PROSITE" id="PS50966"/>
    </source>
</evidence>
<dbReference type="InterPro" id="IPR036179">
    <property type="entry name" value="Ig-like_dom_sf"/>
</dbReference>
<dbReference type="GO" id="GO:0007166">
    <property type="term" value="P:cell surface receptor signaling pathway"/>
    <property type="evidence" value="ECO:0007669"/>
    <property type="project" value="TreeGrafter"/>
</dbReference>
<dbReference type="InterPro" id="IPR013106">
    <property type="entry name" value="Ig_V-set"/>
</dbReference>
<dbReference type="PROSITE" id="PS50966">
    <property type="entry name" value="ZF_SWIM"/>
    <property type="match status" value="1"/>
</dbReference>
<keyword evidence="4 12" id="KW-0732">Signal</keyword>
<dbReference type="SUPFAM" id="SSF48726">
    <property type="entry name" value="Immunoglobulin"/>
    <property type="match status" value="2"/>
</dbReference>
<protein>
    <recommendedName>
        <fullName evidence="17">Ig-like domain-containing protein</fullName>
    </recommendedName>
</protein>
<proteinExistence type="predicted"/>
<keyword evidence="5" id="KW-1133">Transmembrane helix</keyword>
<evidence type="ECO:0000256" key="6">
    <source>
        <dbReference type="ARBA" id="ARBA00023136"/>
    </source>
</evidence>
<evidence type="ECO:0000256" key="8">
    <source>
        <dbReference type="ARBA" id="ARBA00023170"/>
    </source>
</evidence>
<dbReference type="Gene3D" id="2.60.40.10">
    <property type="entry name" value="Immunoglobulins"/>
    <property type="match status" value="2"/>
</dbReference>
<feature type="domain" description="Ig-like" evidence="13">
    <location>
        <begin position="123"/>
        <end position="219"/>
    </location>
</feature>
<dbReference type="SMART" id="SM00409">
    <property type="entry name" value="IG"/>
    <property type="match status" value="2"/>
</dbReference>
<keyword evidence="11" id="KW-0862">Zinc</keyword>
<evidence type="ECO:0000256" key="9">
    <source>
        <dbReference type="ARBA" id="ARBA00023180"/>
    </source>
</evidence>
<dbReference type="EMBL" id="JAVHJS010000002">
    <property type="protein sequence ID" value="KAK2865874.1"/>
    <property type="molecule type" value="Genomic_DNA"/>
</dbReference>
<evidence type="ECO:0000256" key="12">
    <source>
        <dbReference type="SAM" id="SignalP"/>
    </source>
</evidence>
<keyword evidence="9" id="KW-0325">Glycoprotein</keyword>
<comment type="caution">
    <text evidence="15">The sequence shown here is derived from an EMBL/GenBank/DDBJ whole genome shotgun (WGS) entry which is preliminary data.</text>
</comment>
<dbReference type="InterPro" id="IPR007527">
    <property type="entry name" value="Znf_SWIM"/>
</dbReference>
<organism evidence="15 16">
    <name type="scientific">Tachysurus vachellii</name>
    <name type="common">Darkbarbel catfish</name>
    <name type="synonym">Pelteobagrus vachellii</name>
    <dbReference type="NCBI Taxonomy" id="175792"/>
    <lineage>
        <taxon>Eukaryota</taxon>
        <taxon>Metazoa</taxon>
        <taxon>Chordata</taxon>
        <taxon>Craniata</taxon>
        <taxon>Vertebrata</taxon>
        <taxon>Euteleostomi</taxon>
        <taxon>Actinopterygii</taxon>
        <taxon>Neopterygii</taxon>
        <taxon>Teleostei</taxon>
        <taxon>Ostariophysi</taxon>
        <taxon>Siluriformes</taxon>
        <taxon>Bagridae</taxon>
        <taxon>Tachysurus</taxon>
    </lineage>
</organism>
<dbReference type="InterPro" id="IPR051713">
    <property type="entry name" value="T-cell_Activation_Regulation"/>
</dbReference>
<evidence type="ECO:0000256" key="7">
    <source>
        <dbReference type="ARBA" id="ARBA00023157"/>
    </source>
</evidence>
<evidence type="ECO:0000256" key="3">
    <source>
        <dbReference type="ARBA" id="ARBA00022692"/>
    </source>
</evidence>
<keyword evidence="6" id="KW-0472">Membrane</keyword>
<dbReference type="PANTHER" id="PTHR25466:SF11">
    <property type="entry name" value="GALECTIN 17-RELATED"/>
    <property type="match status" value="1"/>
</dbReference>
<dbReference type="GO" id="GO:0031295">
    <property type="term" value="P:T cell costimulation"/>
    <property type="evidence" value="ECO:0007669"/>
    <property type="project" value="TreeGrafter"/>
</dbReference>
<dbReference type="GO" id="GO:0071222">
    <property type="term" value="P:cellular response to lipopolysaccharide"/>
    <property type="evidence" value="ECO:0007669"/>
    <property type="project" value="TreeGrafter"/>
</dbReference>
<keyword evidence="10" id="KW-0393">Immunoglobulin domain</keyword>
<dbReference type="GO" id="GO:0008270">
    <property type="term" value="F:zinc ion binding"/>
    <property type="evidence" value="ECO:0007669"/>
    <property type="project" value="UniProtKB-KW"/>
</dbReference>
<reference evidence="15" key="1">
    <citation type="submission" date="2023-08" db="EMBL/GenBank/DDBJ databases">
        <title>Pelteobagrus vachellii genome.</title>
        <authorList>
            <person name="Liu H."/>
        </authorList>
    </citation>
    <scope>NUCLEOTIDE SEQUENCE</scope>
    <source>
        <strain evidence="15">PRFRI_2022a</strain>
        <tissue evidence="15">Muscle</tissue>
    </source>
</reference>
<evidence type="ECO:0000313" key="16">
    <source>
        <dbReference type="Proteomes" id="UP001187315"/>
    </source>
</evidence>
<dbReference type="GO" id="GO:0006955">
    <property type="term" value="P:immune response"/>
    <property type="evidence" value="ECO:0007669"/>
    <property type="project" value="TreeGrafter"/>
</dbReference>